<keyword evidence="2" id="KW-1185">Reference proteome</keyword>
<dbReference type="CDD" id="cd04301">
    <property type="entry name" value="NAT_SF"/>
    <property type="match status" value="1"/>
</dbReference>
<dbReference type="STRING" id="1173701.A0A066WWK4"/>
<proteinExistence type="predicted"/>
<gene>
    <name evidence="1" type="ORF">CSUB01_07022</name>
</gene>
<dbReference type="HOGENOM" id="CLU_087053_0_0_1"/>
<dbReference type="EMBL" id="JMSE01001427">
    <property type="protein sequence ID" value="KDN61258.1"/>
    <property type="molecule type" value="Genomic_DNA"/>
</dbReference>
<dbReference type="OrthoDB" id="4841025at2759"/>
<comment type="caution">
    <text evidence="1">The sequence shown here is derived from an EMBL/GenBank/DDBJ whole genome shotgun (WGS) entry which is preliminary data.</text>
</comment>
<evidence type="ECO:0000313" key="2">
    <source>
        <dbReference type="Proteomes" id="UP000027238"/>
    </source>
</evidence>
<name>A0A066WWK4_COLSU</name>
<protein>
    <recommendedName>
        <fullName evidence="3">N-acetyltransferase domain-containing protein</fullName>
    </recommendedName>
</protein>
<evidence type="ECO:0000313" key="1">
    <source>
        <dbReference type="EMBL" id="KDN61258.1"/>
    </source>
</evidence>
<dbReference type="AlphaFoldDB" id="A0A066WWK4"/>
<evidence type="ECO:0008006" key="3">
    <source>
        <dbReference type="Google" id="ProtNLM"/>
    </source>
</evidence>
<dbReference type="eggNOG" id="ENOG502STRA">
    <property type="taxonomic scope" value="Eukaryota"/>
</dbReference>
<sequence length="272" mass="30450">MHQTYSIEVLANPGLTMGKDEATALQDALCHLGALCLRPFPKYQVLDKSSPTALNDKLIVVARYDGQIIAFLSAVWLPITTLDRPLLHSGLTVIHPAYRSSGISLDLFAHLFLHLISNHPEGLWMSTLATVISSLVNMSKYTTQVFPSPEWSSLHPAGQPSSQHLAIAREISANHRDKMLVSPGAVFDEDAFVFRDSRNPGQGEAFWKDVDDQTYWHRDREASMFFRKLLRPNTGDEVLQISFLDPKHIAEHSESQRFAQKYSAKVAKVVSL</sequence>
<dbReference type="Gene3D" id="3.40.630.30">
    <property type="match status" value="1"/>
</dbReference>
<reference evidence="2" key="1">
    <citation type="journal article" date="2014" name="Genome Announc.">
        <title>Draft genome sequence of Colletotrichum sublineola, a destructive pathogen of cultivated sorghum.</title>
        <authorList>
            <person name="Baroncelli R."/>
            <person name="Sanz-Martin J.M."/>
            <person name="Rech G.E."/>
            <person name="Sukno S.A."/>
            <person name="Thon M.R."/>
        </authorList>
    </citation>
    <scope>NUCLEOTIDE SEQUENCE [LARGE SCALE GENOMIC DNA]</scope>
    <source>
        <strain evidence="2">TX430BB</strain>
    </source>
</reference>
<dbReference type="Proteomes" id="UP000027238">
    <property type="component" value="Unassembled WGS sequence"/>
</dbReference>
<organism evidence="1 2">
    <name type="scientific">Colletotrichum sublineola</name>
    <name type="common">Sorghum anthracnose fungus</name>
    <dbReference type="NCBI Taxonomy" id="1173701"/>
    <lineage>
        <taxon>Eukaryota</taxon>
        <taxon>Fungi</taxon>
        <taxon>Dikarya</taxon>
        <taxon>Ascomycota</taxon>
        <taxon>Pezizomycotina</taxon>
        <taxon>Sordariomycetes</taxon>
        <taxon>Hypocreomycetidae</taxon>
        <taxon>Glomerellales</taxon>
        <taxon>Glomerellaceae</taxon>
        <taxon>Colletotrichum</taxon>
        <taxon>Colletotrichum graminicola species complex</taxon>
    </lineage>
</organism>
<dbReference type="InterPro" id="IPR016181">
    <property type="entry name" value="Acyl_CoA_acyltransferase"/>
</dbReference>
<dbReference type="SUPFAM" id="SSF55729">
    <property type="entry name" value="Acyl-CoA N-acyltransferases (Nat)"/>
    <property type="match status" value="1"/>
</dbReference>
<accession>A0A066WWK4</accession>
<dbReference type="OMA" id="YWHRDRE"/>